<dbReference type="OrthoDB" id="6110130at2759"/>
<evidence type="ECO:0000313" key="4">
    <source>
        <dbReference type="Proteomes" id="UP000792457"/>
    </source>
</evidence>
<feature type="region of interest" description="Disordered" evidence="1">
    <location>
        <begin position="548"/>
        <end position="688"/>
    </location>
</feature>
<feature type="region of interest" description="Disordered" evidence="1">
    <location>
        <begin position="392"/>
        <end position="416"/>
    </location>
</feature>
<proteinExistence type="predicted"/>
<feature type="compositionally biased region" description="Basic and acidic residues" evidence="1">
    <location>
        <begin position="633"/>
        <end position="643"/>
    </location>
</feature>
<gene>
    <name evidence="3" type="ORF">J437_LFUL010520</name>
</gene>
<reference evidence="3" key="2">
    <citation type="submission" date="2017-10" db="EMBL/GenBank/DDBJ databases">
        <title>Ladona fulva Genome sequencing and assembly.</title>
        <authorList>
            <person name="Murali S."/>
            <person name="Richards S."/>
            <person name="Bandaranaike D."/>
            <person name="Bellair M."/>
            <person name="Blankenburg K."/>
            <person name="Chao H."/>
            <person name="Dinh H."/>
            <person name="Doddapaneni H."/>
            <person name="Dugan-Rocha S."/>
            <person name="Elkadiri S."/>
            <person name="Gnanaolivu R."/>
            <person name="Hernandez B."/>
            <person name="Skinner E."/>
            <person name="Javaid M."/>
            <person name="Lee S."/>
            <person name="Li M."/>
            <person name="Ming W."/>
            <person name="Munidasa M."/>
            <person name="Muniz J."/>
            <person name="Nguyen L."/>
            <person name="Hughes D."/>
            <person name="Osuji N."/>
            <person name="Pu L.-L."/>
            <person name="Puazo M."/>
            <person name="Qu C."/>
            <person name="Quiroz J."/>
            <person name="Raj R."/>
            <person name="Weissenberger G."/>
            <person name="Xin Y."/>
            <person name="Zou X."/>
            <person name="Han Y."/>
            <person name="Worley K."/>
            <person name="Muzny D."/>
            <person name="Gibbs R."/>
        </authorList>
    </citation>
    <scope>NUCLEOTIDE SEQUENCE</scope>
    <source>
        <strain evidence="3">Sampled in the wild</strain>
    </source>
</reference>
<feature type="region of interest" description="Disordered" evidence="1">
    <location>
        <begin position="1009"/>
        <end position="1042"/>
    </location>
</feature>
<protein>
    <recommendedName>
        <fullName evidence="2">C2H2-type domain-containing protein</fullName>
    </recommendedName>
</protein>
<feature type="region of interest" description="Disordered" evidence="1">
    <location>
        <begin position="172"/>
        <end position="357"/>
    </location>
</feature>
<feature type="region of interest" description="Disordered" evidence="1">
    <location>
        <begin position="466"/>
        <end position="503"/>
    </location>
</feature>
<feature type="region of interest" description="Disordered" evidence="1">
    <location>
        <begin position="833"/>
        <end position="882"/>
    </location>
</feature>
<feature type="compositionally biased region" description="Basic residues" evidence="1">
    <location>
        <begin position="477"/>
        <end position="488"/>
    </location>
</feature>
<feature type="region of interest" description="Disordered" evidence="1">
    <location>
        <begin position="90"/>
        <end position="115"/>
    </location>
</feature>
<dbReference type="PROSITE" id="PS00028">
    <property type="entry name" value="ZINC_FINGER_C2H2_1"/>
    <property type="match status" value="1"/>
</dbReference>
<feature type="compositionally biased region" description="Polar residues" evidence="1">
    <location>
        <begin position="1015"/>
        <end position="1042"/>
    </location>
</feature>
<dbReference type="EMBL" id="KZ309442">
    <property type="protein sequence ID" value="KAG8238806.1"/>
    <property type="molecule type" value="Genomic_DNA"/>
</dbReference>
<feature type="region of interest" description="Disordered" evidence="1">
    <location>
        <begin position="1"/>
        <end position="26"/>
    </location>
</feature>
<dbReference type="AlphaFoldDB" id="A0A8K0P9C8"/>
<dbReference type="InterPro" id="IPR013087">
    <property type="entry name" value="Znf_C2H2_type"/>
</dbReference>
<keyword evidence="4" id="KW-1185">Reference proteome</keyword>
<dbReference type="SMART" id="SM00355">
    <property type="entry name" value="ZnF_C2H2"/>
    <property type="match status" value="3"/>
</dbReference>
<comment type="caution">
    <text evidence="3">The sequence shown here is derived from an EMBL/GenBank/DDBJ whole genome shotgun (WGS) entry which is preliminary data.</text>
</comment>
<evidence type="ECO:0000256" key="1">
    <source>
        <dbReference type="SAM" id="MobiDB-lite"/>
    </source>
</evidence>
<name>A0A8K0P9C8_LADFU</name>
<feature type="domain" description="C2H2-type" evidence="2">
    <location>
        <begin position="789"/>
        <end position="810"/>
    </location>
</feature>
<accession>A0A8K0P9C8</accession>
<feature type="compositionally biased region" description="Basic and acidic residues" evidence="1">
    <location>
        <begin position="590"/>
        <end position="613"/>
    </location>
</feature>
<feature type="compositionally biased region" description="Low complexity" evidence="1">
    <location>
        <begin position="396"/>
        <end position="416"/>
    </location>
</feature>
<feature type="compositionally biased region" description="Polar residues" evidence="1">
    <location>
        <begin position="91"/>
        <end position="101"/>
    </location>
</feature>
<dbReference type="Proteomes" id="UP000792457">
    <property type="component" value="Unassembled WGS sequence"/>
</dbReference>
<reference evidence="3" key="1">
    <citation type="submission" date="2013-04" db="EMBL/GenBank/DDBJ databases">
        <authorList>
            <person name="Qu J."/>
            <person name="Murali S.C."/>
            <person name="Bandaranaike D."/>
            <person name="Bellair M."/>
            <person name="Blankenburg K."/>
            <person name="Chao H."/>
            <person name="Dinh H."/>
            <person name="Doddapaneni H."/>
            <person name="Downs B."/>
            <person name="Dugan-Rocha S."/>
            <person name="Elkadiri S."/>
            <person name="Gnanaolivu R.D."/>
            <person name="Hernandez B."/>
            <person name="Javaid M."/>
            <person name="Jayaseelan J.C."/>
            <person name="Lee S."/>
            <person name="Li M."/>
            <person name="Ming W."/>
            <person name="Munidasa M."/>
            <person name="Muniz J."/>
            <person name="Nguyen L."/>
            <person name="Ongeri F."/>
            <person name="Osuji N."/>
            <person name="Pu L.-L."/>
            <person name="Puazo M."/>
            <person name="Qu C."/>
            <person name="Quiroz J."/>
            <person name="Raj R."/>
            <person name="Weissenberger G."/>
            <person name="Xin Y."/>
            <person name="Zou X."/>
            <person name="Han Y."/>
            <person name="Richards S."/>
            <person name="Worley K."/>
            <person name="Muzny D."/>
            <person name="Gibbs R."/>
        </authorList>
    </citation>
    <scope>NUCLEOTIDE SEQUENCE</scope>
    <source>
        <strain evidence="3">Sampled in the wild</strain>
    </source>
</reference>
<feature type="compositionally biased region" description="Pro residues" evidence="1">
    <location>
        <begin position="856"/>
        <end position="866"/>
    </location>
</feature>
<evidence type="ECO:0000259" key="2">
    <source>
        <dbReference type="PROSITE" id="PS00028"/>
    </source>
</evidence>
<evidence type="ECO:0000313" key="3">
    <source>
        <dbReference type="EMBL" id="KAG8238806.1"/>
    </source>
</evidence>
<feature type="compositionally biased region" description="Basic and acidic residues" evidence="1">
    <location>
        <begin position="548"/>
        <end position="583"/>
    </location>
</feature>
<feature type="compositionally biased region" description="Basic and acidic residues" evidence="1">
    <location>
        <begin position="665"/>
        <end position="679"/>
    </location>
</feature>
<feature type="compositionally biased region" description="Basic and acidic residues" evidence="1">
    <location>
        <begin position="198"/>
        <end position="211"/>
    </location>
</feature>
<sequence>MFRRPAKRSAPNEAEDRMKERRKKTSNIGISFWMTYSKAANATKPMETEIGETVASFADGTNANFSETFNKDQNGECRLNGEVNGTYDSMDISSYGISPSPHSGELQNKKGNDDVNAKQPESCMAAEVPKSQLESLRELGSEVPSSLGDSYVLQIEKELISDMSRTDCVKTPSILEEMDVNESCDKDTGGVSPSDNSVDEKCKEASSESMDHQPASDTNASVDETLEDDADVNTKNPEEFDAEASTSKQGSETSEGRENGEGENDNSVLDCDKSDSSSTPSSSSKKSKKSPPVLNVTPRRSSRNLNKQKCYVTKDDDDLDVQVLSPVDPLGDPLADPLSDSPSAGGSNKENKTRKKTTIIVNDTKALVEIAAGSKDGKKEPTLVIIDTNSILSGRGPVPVSSSATSSSSSGSPSTAAYSVLPVAVPAQGFYPPNQSQNPAHYVSMPKAHHNYPQTHHYQAHASAYQYHTSHQQQQQQHHHHHHHHHQQQQHSNSSVSGSSILHPPSLTDDMYVVEAPSFIVPYVYEKPAKKPLKDYLDAMAKELNIKKETNEDRSSSLKGEGIEGKSKGKSAGEDKASDHFSDSQEIDLTEEKEKGKRKEDEKEKCAESKSGGKESSSGDETSAAISENGDDAEQKSLKKGDDGNDGEESMSGSNNEGVQDESGVGEKSDSPRIDEKGNSSKQGSSGSYFDSPIGKFFIQIGTNLVQEYVQTDLLKAQKRRYEREGGKSSATQFSINSLLKNLECSKENNEPFHFEQQKCEYCSFKTESLLVMAHHLECPHMRNYVYRCNFCLLELRSPHNLLYHMEAEHNIRGRLERTPAFHQCPNCPFEDNQKSKLTRHQTSCQKKYRPDRNQEPPPDWEPPAKIPRIPRGRPPTVSAGYGSQGMAVPKVPGIPTQVNHPLLPKLVPTPANLASSHAAAAAAMAMRGRGVRPASLPNRYITDIKGVPRPIAPVQRYDSVSGLFYRPNSQVLLPTPLQIAGNQVYQSAAGKLPPSTKLLQQPSISITPLPRQPAVTSSSPSTHGSQHPASSATPNPNKPNQLGNKATFVICEICDGYIKVFGSHEDIQFLESPKIGHILLANKSMHYLIISHPNMP</sequence>
<organism evidence="3 4">
    <name type="scientific">Ladona fulva</name>
    <name type="common">Scarce chaser dragonfly</name>
    <name type="synonym">Libellula fulva</name>
    <dbReference type="NCBI Taxonomy" id="123851"/>
    <lineage>
        <taxon>Eukaryota</taxon>
        <taxon>Metazoa</taxon>
        <taxon>Ecdysozoa</taxon>
        <taxon>Arthropoda</taxon>
        <taxon>Hexapoda</taxon>
        <taxon>Insecta</taxon>
        <taxon>Pterygota</taxon>
        <taxon>Palaeoptera</taxon>
        <taxon>Odonata</taxon>
        <taxon>Epiprocta</taxon>
        <taxon>Anisoptera</taxon>
        <taxon>Libelluloidea</taxon>
        <taxon>Libellulidae</taxon>
        <taxon>Ladona</taxon>
    </lineage>
</organism>